<evidence type="ECO:0000313" key="2">
    <source>
        <dbReference type="Proteomes" id="UP000217289"/>
    </source>
</evidence>
<evidence type="ECO:0000313" key="1">
    <source>
        <dbReference type="EMBL" id="ATB31391.1"/>
    </source>
</evidence>
<reference evidence="1 2" key="1">
    <citation type="submission" date="2017-06" db="EMBL/GenBank/DDBJ databases">
        <authorList>
            <person name="Kim H.J."/>
            <person name="Triplett B.A."/>
        </authorList>
    </citation>
    <scope>NUCLEOTIDE SEQUENCE [LARGE SCALE GENOMIC DNA]</scope>
    <source>
        <strain evidence="1 2">DSM 14713</strain>
    </source>
</reference>
<proteinExistence type="predicted"/>
<accession>A0A250IJM4</accession>
<sequence>MAKLLVFCESPADFETIQALVERVLREQGPEWGGMPIKNTP</sequence>
<organism evidence="1 2">
    <name type="scientific">Melittangium boletus DSM 14713</name>
    <dbReference type="NCBI Taxonomy" id="1294270"/>
    <lineage>
        <taxon>Bacteria</taxon>
        <taxon>Pseudomonadati</taxon>
        <taxon>Myxococcota</taxon>
        <taxon>Myxococcia</taxon>
        <taxon>Myxococcales</taxon>
        <taxon>Cystobacterineae</taxon>
        <taxon>Archangiaceae</taxon>
        <taxon>Melittangium</taxon>
    </lineage>
</organism>
<protein>
    <submittedName>
        <fullName evidence="1">Uncharacterized protein</fullName>
    </submittedName>
</protein>
<keyword evidence="2" id="KW-1185">Reference proteome</keyword>
<dbReference type="AlphaFoldDB" id="A0A250IJM4"/>
<gene>
    <name evidence="1" type="ORF">MEBOL_004853</name>
</gene>
<dbReference type="KEGG" id="mbd:MEBOL_004853"/>
<dbReference type="EMBL" id="CP022163">
    <property type="protein sequence ID" value="ATB31391.1"/>
    <property type="molecule type" value="Genomic_DNA"/>
</dbReference>
<dbReference type="RefSeq" id="WP_281256586.1">
    <property type="nucleotide sequence ID" value="NZ_CP022163.1"/>
</dbReference>
<dbReference type="Proteomes" id="UP000217289">
    <property type="component" value="Chromosome"/>
</dbReference>
<name>A0A250IJM4_9BACT</name>